<dbReference type="GO" id="GO:0097367">
    <property type="term" value="F:carbohydrate derivative binding"/>
    <property type="evidence" value="ECO:0007669"/>
    <property type="project" value="InterPro"/>
</dbReference>
<evidence type="ECO:0000259" key="4">
    <source>
        <dbReference type="PROSITE" id="PS51071"/>
    </source>
</evidence>
<dbReference type="InterPro" id="IPR009057">
    <property type="entry name" value="Homeodomain-like_sf"/>
</dbReference>
<feature type="domain" description="HTH rpiR-type" evidence="4">
    <location>
        <begin position="3"/>
        <end position="79"/>
    </location>
</feature>
<dbReference type="InterPro" id="IPR000281">
    <property type="entry name" value="HTH_RpiR"/>
</dbReference>
<dbReference type="PROSITE" id="PS51464">
    <property type="entry name" value="SIS"/>
    <property type="match status" value="1"/>
</dbReference>
<dbReference type="InterPro" id="IPR001347">
    <property type="entry name" value="SIS_dom"/>
</dbReference>
<dbReference type="CDD" id="cd05013">
    <property type="entry name" value="SIS_RpiR"/>
    <property type="match status" value="1"/>
</dbReference>
<evidence type="ECO:0000313" key="7">
    <source>
        <dbReference type="Proteomes" id="UP000035027"/>
    </source>
</evidence>
<dbReference type="InterPro" id="IPR047640">
    <property type="entry name" value="RpiR-like"/>
</dbReference>
<keyword evidence="3" id="KW-0804">Transcription</keyword>
<evidence type="ECO:0000256" key="1">
    <source>
        <dbReference type="ARBA" id="ARBA00023015"/>
    </source>
</evidence>
<keyword evidence="6" id="KW-0614">Plasmid</keyword>
<proteinExistence type="predicted"/>
<name>A0A0F7Q1C4_9LACO</name>
<dbReference type="Pfam" id="PF01418">
    <property type="entry name" value="HTH_6"/>
    <property type="match status" value="1"/>
</dbReference>
<dbReference type="Proteomes" id="UP000035027">
    <property type="component" value="Plasmid pR1"/>
</dbReference>
<dbReference type="Gene3D" id="3.40.50.10490">
    <property type="entry name" value="Glucose-6-phosphate isomerase like protein, domain 1"/>
    <property type="match status" value="1"/>
</dbReference>
<dbReference type="InterPro" id="IPR035472">
    <property type="entry name" value="RpiR-like_SIS"/>
</dbReference>
<reference evidence="6 7" key="1">
    <citation type="submission" date="2015-04" db="EMBL/GenBank/DDBJ databases">
        <title>Complete genome sequence of Lactobacillus salivarius Ren, a probiotic strain with antitumor activity.</title>
        <authorList>
            <person name="Sun E."/>
            <person name="Zhao L."/>
            <person name="Liu S."/>
            <person name="Zhang M."/>
            <person name="Guo H."/>
            <person name="Ren F."/>
        </authorList>
    </citation>
    <scope>NUCLEOTIDE SEQUENCE [LARGE SCALE GENOMIC DNA]</scope>
    <source>
        <strain evidence="6 7">Ren</strain>
        <plasmid evidence="6 7">pR1</plasmid>
    </source>
</reference>
<dbReference type="PROSITE" id="PS51071">
    <property type="entry name" value="HTH_RPIR"/>
    <property type="match status" value="1"/>
</dbReference>
<dbReference type="PANTHER" id="PTHR30514">
    <property type="entry name" value="GLUCOKINASE"/>
    <property type="match status" value="1"/>
</dbReference>
<dbReference type="AlphaFoldDB" id="A0A0F7Q1C4"/>
<dbReference type="PANTHER" id="PTHR30514:SF21">
    <property type="entry name" value="RPIR-FAMILY TRANSCRIPTIONAL REGULATOR"/>
    <property type="match status" value="1"/>
</dbReference>
<dbReference type="GO" id="GO:0003700">
    <property type="term" value="F:DNA-binding transcription factor activity"/>
    <property type="evidence" value="ECO:0007669"/>
    <property type="project" value="InterPro"/>
</dbReference>
<feature type="domain" description="SIS" evidence="5">
    <location>
        <begin position="118"/>
        <end position="255"/>
    </location>
</feature>
<dbReference type="InterPro" id="IPR046348">
    <property type="entry name" value="SIS_dom_sf"/>
</dbReference>
<dbReference type="Pfam" id="PF01380">
    <property type="entry name" value="SIS"/>
    <property type="match status" value="1"/>
</dbReference>
<evidence type="ECO:0000256" key="3">
    <source>
        <dbReference type="ARBA" id="ARBA00023163"/>
    </source>
</evidence>
<evidence type="ECO:0000256" key="2">
    <source>
        <dbReference type="ARBA" id="ARBA00023125"/>
    </source>
</evidence>
<dbReference type="GO" id="GO:1901135">
    <property type="term" value="P:carbohydrate derivative metabolic process"/>
    <property type="evidence" value="ECO:0007669"/>
    <property type="project" value="InterPro"/>
</dbReference>
<keyword evidence="1" id="KW-0805">Transcription regulation</keyword>
<dbReference type="InterPro" id="IPR036388">
    <property type="entry name" value="WH-like_DNA-bd_sf"/>
</dbReference>
<evidence type="ECO:0000313" key="6">
    <source>
        <dbReference type="EMBL" id="AKI05339.1"/>
    </source>
</evidence>
<dbReference type="GO" id="GO:0003677">
    <property type="term" value="F:DNA binding"/>
    <property type="evidence" value="ECO:0007669"/>
    <property type="project" value="UniProtKB-KW"/>
</dbReference>
<evidence type="ECO:0000259" key="5">
    <source>
        <dbReference type="PROSITE" id="PS51464"/>
    </source>
</evidence>
<geneLocation type="plasmid" evidence="6 7">
    <name>pR1</name>
</geneLocation>
<dbReference type="PATRIC" id="fig|1194971.3.peg.1808"/>
<keyword evidence="2" id="KW-0238">DNA-binding</keyword>
<accession>A0A0F7Q1C4</accession>
<dbReference type="SUPFAM" id="SSF46689">
    <property type="entry name" value="Homeodomain-like"/>
    <property type="match status" value="1"/>
</dbReference>
<dbReference type="SUPFAM" id="SSF53697">
    <property type="entry name" value="SIS domain"/>
    <property type="match status" value="1"/>
</dbReference>
<dbReference type="EMBL" id="CP011404">
    <property type="protein sequence ID" value="AKI05339.1"/>
    <property type="molecule type" value="Genomic_DNA"/>
</dbReference>
<dbReference type="Gene3D" id="1.10.10.10">
    <property type="entry name" value="Winged helix-like DNA-binding domain superfamily/Winged helix DNA-binding domain"/>
    <property type="match status" value="1"/>
</dbReference>
<sequence>MLMNLFNNIEAIFSTLSRQERKVALKVLQNPQEVQSMNITKLAKKAGVSNATITRFVRRMECSDFHDFKLKLAISAASSPEVPVSSESDSMGDKVYEFYQKVLQGTWKQLDTDTIHNIVHAITKARRVYVYGLGSSGYTAQEFTQRLIRMGIAAFCTVDSHMMFIDSTIVNSDDVIIAISQSGNTDDVNVACSLAKQKGTKIISITGFYQSPLIELSTWSVVVKNSNFVDNTRFINSQLAIVYVIDIITMELMEKSEYSSTMNKTVELIMDRKLPK</sequence>
<organism evidence="6 7">
    <name type="scientific">Ligilactobacillus salivarius str. Ren</name>
    <dbReference type="NCBI Taxonomy" id="1194971"/>
    <lineage>
        <taxon>Bacteria</taxon>
        <taxon>Bacillati</taxon>
        <taxon>Bacillota</taxon>
        <taxon>Bacilli</taxon>
        <taxon>Lactobacillales</taxon>
        <taxon>Lactobacillaceae</taxon>
        <taxon>Ligilactobacillus</taxon>
    </lineage>
</organism>
<protein>
    <submittedName>
        <fullName evidence="6">RpiR family transcriptional regulator</fullName>
    </submittedName>
</protein>
<gene>
    <name evidence="6" type="ORF">LsR_01821</name>
</gene>